<dbReference type="AlphaFoldDB" id="A0A974KB47"/>
<name>A0A974KB47_SALET</name>
<gene>
    <name evidence="2" type="ORF">R537_29110</name>
</gene>
<dbReference type="EMBL" id="NBPI01000055">
    <property type="protein sequence ID" value="OSD58692.1"/>
    <property type="molecule type" value="Genomic_DNA"/>
</dbReference>
<reference evidence="2 3" key="1">
    <citation type="submission" date="2017-03" db="EMBL/GenBank/DDBJ databases">
        <title>Salmonella serotype comparative study.</title>
        <authorList>
            <person name="Liao J."/>
        </authorList>
    </citation>
    <scope>NUCLEOTIDE SEQUENCE [LARGE SCALE GENOMIC DNA]</scope>
    <source>
        <strain evidence="2 3">NY_FSL S10-1448</strain>
    </source>
</reference>
<evidence type="ECO:0000256" key="1">
    <source>
        <dbReference type="SAM" id="SignalP"/>
    </source>
</evidence>
<evidence type="ECO:0000313" key="3">
    <source>
        <dbReference type="Proteomes" id="UP000868515"/>
    </source>
</evidence>
<proteinExistence type="predicted"/>
<evidence type="ECO:0000313" key="2">
    <source>
        <dbReference type="EMBL" id="OSD58692.1"/>
    </source>
</evidence>
<dbReference type="Proteomes" id="UP000868515">
    <property type="component" value="Unassembled WGS sequence"/>
</dbReference>
<sequence>MTKTRIIKSIIATAALLTATAYAGDMHQVFQCNLDAHQQVTAYAQNCVLWYSYVNDQTHQSWEYPTEDQLDNNRLLTVYNLTRRSAICGV</sequence>
<comment type="caution">
    <text evidence="2">The sequence shown here is derived from an EMBL/GenBank/DDBJ whole genome shotgun (WGS) entry which is preliminary data.</text>
</comment>
<accession>A0A974KB47</accession>
<feature type="chain" id="PRO_5036687550" evidence="1">
    <location>
        <begin position="24"/>
        <end position="90"/>
    </location>
</feature>
<feature type="signal peptide" evidence="1">
    <location>
        <begin position="1"/>
        <end position="23"/>
    </location>
</feature>
<keyword evidence="1" id="KW-0732">Signal</keyword>
<protein>
    <submittedName>
        <fullName evidence="2">Uncharacterized protein</fullName>
    </submittedName>
</protein>
<organism evidence="2 3">
    <name type="scientific">Salmonella enterica subsp. enterica serovar Rough O:d:1,7</name>
    <dbReference type="NCBI Taxonomy" id="1974323"/>
    <lineage>
        <taxon>Bacteria</taxon>
        <taxon>Pseudomonadati</taxon>
        <taxon>Pseudomonadota</taxon>
        <taxon>Gammaproteobacteria</taxon>
        <taxon>Enterobacterales</taxon>
        <taxon>Enterobacteriaceae</taxon>
        <taxon>Salmonella</taxon>
    </lineage>
</organism>
<dbReference type="RefSeq" id="WP_223365942.1">
    <property type="nucleotide sequence ID" value="NZ_NBPI01000055.1"/>
</dbReference>